<accession>A0AAW1VKP8</accession>
<organism evidence="2 3">
    <name type="scientific">Rubus argutus</name>
    <name type="common">Southern blackberry</name>
    <dbReference type="NCBI Taxonomy" id="59490"/>
    <lineage>
        <taxon>Eukaryota</taxon>
        <taxon>Viridiplantae</taxon>
        <taxon>Streptophyta</taxon>
        <taxon>Embryophyta</taxon>
        <taxon>Tracheophyta</taxon>
        <taxon>Spermatophyta</taxon>
        <taxon>Magnoliopsida</taxon>
        <taxon>eudicotyledons</taxon>
        <taxon>Gunneridae</taxon>
        <taxon>Pentapetalae</taxon>
        <taxon>rosids</taxon>
        <taxon>fabids</taxon>
        <taxon>Rosales</taxon>
        <taxon>Rosaceae</taxon>
        <taxon>Rosoideae</taxon>
        <taxon>Rosoideae incertae sedis</taxon>
        <taxon>Rubus</taxon>
    </lineage>
</organism>
<protein>
    <submittedName>
        <fullName evidence="2">Uncharacterized protein</fullName>
    </submittedName>
</protein>
<evidence type="ECO:0000256" key="1">
    <source>
        <dbReference type="SAM" id="MobiDB-lite"/>
    </source>
</evidence>
<dbReference type="EMBL" id="JBEDUW010000271">
    <property type="protein sequence ID" value="KAK9901917.1"/>
    <property type="molecule type" value="Genomic_DNA"/>
</dbReference>
<gene>
    <name evidence="2" type="ORF">M0R45_001851</name>
</gene>
<evidence type="ECO:0000313" key="2">
    <source>
        <dbReference type="EMBL" id="KAK9901917.1"/>
    </source>
</evidence>
<feature type="region of interest" description="Disordered" evidence="1">
    <location>
        <begin position="106"/>
        <end position="135"/>
    </location>
</feature>
<name>A0AAW1VKP8_RUBAR</name>
<feature type="region of interest" description="Disordered" evidence="1">
    <location>
        <begin position="1"/>
        <end position="61"/>
    </location>
</feature>
<proteinExistence type="predicted"/>
<dbReference type="AlphaFoldDB" id="A0AAW1VKP8"/>
<keyword evidence="3" id="KW-1185">Reference proteome</keyword>
<comment type="caution">
    <text evidence="2">The sequence shown here is derived from an EMBL/GenBank/DDBJ whole genome shotgun (WGS) entry which is preliminary data.</text>
</comment>
<reference evidence="2 3" key="1">
    <citation type="journal article" date="2023" name="G3 (Bethesda)">
        <title>A chromosome-length genome assembly and annotation of blackberry (Rubus argutus, cv. 'Hillquist').</title>
        <authorList>
            <person name="Bruna T."/>
            <person name="Aryal R."/>
            <person name="Dudchenko O."/>
            <person name="Sargent D.J."/>
            <person name="Mead D."/>
            <person name="Buti M."/>
            <person name="Cavallini A."/>
            <person name="Hytonen T."/>
            <person name="Andres J."/>
            <person name="Pham M."/>
            <person name="Weisz D."/>
            <person name="Mascagni F."/>
            <person name="Usai G."/>
            <person name="Natali L."/>
            <person name="Bassil N."/>
            <person name="Fernandez G.E."/>
            <person name="Lomsadze A."/>
            <person name="Armour M."/>
            <person name="Olukolu B."/>
            <person name="Poorten T."/>
            <person name="Britton C."/>
            <person name="Davik J."/>
            <person name="Ashrafi H."/>
            <person name="Aiden E.L."/>
            <person name="Borodovsky M."/>
            <person name="Worthington M."/>
        </authorList>
    </citation>
    <scope>NUCLEOTIDE SEQUENCE [LARGE SCALE GENOMIC DNA]</scope>
    <source>
        <strain evidence="2">PI 553951</strain>
    </source>
</reference>
<evidence type="ECO:0000313" key="3">
    <source>
        <dbReference type="Proteomes" id="UP001457282"/>
    </source>
</evidence>
<dbReference type="Proteomes" id="UP001457282">
    <property type="component" value="Unassembled WGS sequence"/>
</dbReference>
<sequence>MMPQPTTNDTPKHNCHQSTLPSTYHKKPTKPAMFGTKDSPDHLPNRHREHQLQSSVSATRSMKHRHCCSPRLLLMFTIVAIQEGGETFATATTTITIYTSLDICSHLSDSNSPAQPGPEPHTGTEKSPDEQLPIP</sequence>